<dbReference type="Proteomes" id="UP000198226">
    <property type="component" value="Chromosome I"/>
</dbReference>
<dbReference type="InterPro" id="IPR011256">
    <property type="entry name" value="Reg_factor_effector_dom_sf"/>
</dbReference>
<dbReference type="EMBL" id="LT607752">
    <property type="protein sequence ID" value="SCG78680.1"/>
    <property type="molecule type" value="Genomic_DNA"/>
</dbReference>
<proteinExistence type="predicted"/>
<reference evidence="3" key="1">
    <citation type="submission" date="2016-06" db="EMBL/GenBank/DDBJ databases">
        <authorList>
            <person name="Varghese N."/>
            <person name="Submissions Spin"/>
        </authorList>
    </citation>
    <scope>NUCLEOTIDE SEQUENCE [LARGE SCALE GENOMIC DNA]</scope>
    <source>
        <strain evidence="3">DSM 44983</strain>
    </source>
</reference>
<keyword evidence="3" id="KW-1185">Reference proteome</keyword>
<evidence type="ECO:0000313" key="3">
    <source>
        <dbReference type="Proteomes" id="UP000198226"/>
    </source>
</evidence>
<dbReference type="InterPro" id="IPR029442">
    <property type="entry name" value="GyrI-like"/>
</dbReference>
<dbReference type="SMART" id="SM00871">
    <property type="entry name" value="AraC_E_bind"/>
    <property type="match status" value="1"/>
</dbReference>
<evidence type="ECO:0000313" key="2">
    <source>
        <dbReference type="EMBL" id="SCG78680.1"/>
    </source>
</evidence>
<dbReference type="Gene3D" id="3.20.80.10">
    <property type="entry name" value="Regulatory factor, effector binding domain"/>
    <property type="match status" value="1"/>
</dbReference>
<feature type="domain" description="AraC effector-binding" evidence="1">
    <location>
        <begin position="18"/>
        <end position="180"/>
    </location>
</feature>
<protein>
    <submittedName>
        <fullName evidence="2">Effector-binding domain-containing protein</fullName>
    </submittedName>
</protein>
<dbReference type="AlphaFoldDB" id="A0A1C5K7K0"/>
<sequence>MFVVPGWCRKSMTSQPSVTPVIVERAAQPYVGIRRSVTMRTIGGFFGTLSELIAWVAAQGVIPPGPDFIRYHVIDMAGELEIEAGVPLPAGAEVAVEAPMHIEVLPAGRYLTTTHVGDPDDLVAVTGAFLAWAEQHGMRWDAHDTDAGERWGCRLEIYHSGPDDNPDRNTWETQLAFRLAD</sequence>
<organism evidence="2 3">
    <name type="scientific">Micromonospora rifamycinica</name>
    <dbReference type="NCBI Taxonomy" id="291594"/>
    <lineage>
        <taxon>Bacteria</taxon>
        <taxon>Bacillati</taxon>
        <taxon>Actinomycetota</taxon>
        <taxon>Actinomycetes</taxon>
        <taxon>Micromonosporales</taxon>
        <taxon>Micromonosporaceae</taxon>
        <taxon>Micromonospora</taxon>
    </lineage>
</organism>
<name>A0A1C5K7K0_9ACTN</name>
<accession>A0A1C5K7K0</accession>
<dbReference type="SUPFAM" id="SSF55136">
    <property type="entry name" value="Probable bacterial effector-binding domain"/>
    <property type="match status" value="1"/>
</dbReference>
<dbReference type="InterPro" id="IPR010499">
    <property type="entry name" value="AraC_E-bd"/>
</dbReference>
<evidence type="ECO:0000259" key="1">
    <source>
        <dbReference type="SMART" id="SM00871"/>
    </source>
</evidence>
<dbReference type="Pfam" id="PF06445">
    <property type="entry name" value="GyrI-like"/>
    <property type="match status" value="1"/>
</dbReference>
<gene>
    <name evidence="2" type="ORF">GA0070623_4452</name>
</gene>